<proteinExistence type="predicted"/>
<dbReference type="EMBL" id="PNGV01000001">
    <property type="protein sequence ID" value="PMC42776.1"/>
    <property type="molecule type" value="Genomic_DNA"/>
</dbReference>
<evidence type="ECO:0000313" key="8">
    <source>
        <dbReference type="EMBL" id="PMC42776.1"/>
    </source>
</evidence>
<feature type="transmembrane region" description="Helical" evidence="6">
    <location>
        <begin position="505"/>
        <end position="528"/>
    </location>
</feature>
<feature type="transmembrane region" description="Helical" evidence="6">
    <location>
        <begin position="326"/>
        <end position="349"/>
    </location>
</feature>
<feature type="transmembrane region" description="Helical" evidence="6">
    <location>
        <begin position="38"/>
        <end position="60"/>
    </location>
</feature>
<evidence type="ECO:0000256" key="4">
    <source>
        <dbReference type="ARBA" id="ARBA00022989"/>
    </source>
</evidence>
<dbReference type="InterPro" id="IPR004477">
    <property type="entry name" value="ComEC_N"/>
</dbReference>
<dbReference type="Proteomes" id="UP000235771">
    <property type="component" value="Unassembled WGS sequence"/>
</dbReference>
<dbReference type="Pfam" id="PF03772">
    <property type="entry name" value="Competence"/>
    <property type="match status" value="1"/>
</dbReference>
<evidence type="ECO:0000313" key="9">
    <source>
        <dbReference type="Proteomes" id="UP000235771"/>
    </source>
</evidence>
<evidence type="ECO:0000256" key="1">
    <source>
        <dbReference type="ARBA" id="ARBA00004651"/>
    </source>
</evidence>
<evidence type="ECO:0000256" key="2">
    <source>
        <dbReference type="ARBA" id="ARBA00022475"/>
    </source>
</evidence>
<feature type="transmembrane region" description="Helical" evidence="6">
    <location>
        <begin position="451"/>
        <end position="473"/>
    </location>
</feature>
<evidence type="ECO:0000259" key="7">
    <source>
        <dbReference type="Pfam" id="PF03772"/>
    </source>
</evidence>
<dbReference type="NCBIfam" id="TIGR00360">
    <property type="entry name" value="ComEC_N-term"/>
    <property type="match status" value="1"/>
</dbReference>
<accession>A0A2N6RXC8</accession>
<comment type="subcellular location">
    <subcellularLocation>
        <location evidence="1">Cell membrane</location>
        <topology evidence="1">Multi-pass membrane protein</topology>
    </subcellularLocation>
</comment>
<comment type="caution">
    <text evidence="8">The sequence shown here is derived from an EMBL/GenBank/DDBJ whole genome shotgun (WGS) entry which is preliminary data.</text>
</comment>
<feature type="domain" description="ComEC/Rec2-related protein" evidence="7">
    <location>
        <begin position="268"/>
        <end position="519"/>
    </location>
</feature>
<dbReference type="GeneID" id="98326395"/>
<keyword evidence="2" id="KW-1003">Cell membrane</keyword>
<name>A0A2N6RXC8_9BIFI</name>
<evidence type="ECO:0000256" key="6">
    <source>
        <dbReference type="SAM" id="Phobius"/>
    </source>
</evidence>
<feature type="transmembrane region" description="Helical" evidence="6">
    <location>
        <begin position="356"/>
        <end position="373"/>
    </location>
</feature>
<dbReference type="GO" id="GO:0005886">
    <property type="term" value="C:plasma membrane"/>
    <property type="evidence" value="ECO:0007669"/>
    <property type="project" value="UniProtKB-SubCell"/>
</dbReference>
<sequence>MREKVENVSGSRDFRMIPVATAYWAGCLIGKWLSQMRVIHAGIVAIIGFSFAFLVAFFLRSKCNDWSRTIQTVAYVSLAACMISYFGQCVLSKDVIMQEIRAENLTKIHYSNYKSTLNTRIAEAEVRVLTPFRASKSFNGDCQANVRVYKFANTQSYVNARLYAYNPVCRNISYGMRIRVPVSLKSSRFDNKPELHVQKTQQNVQIIQGSNFWQNSASSLWKSFYEVTNNLDTQGRMLVPGVTIGMLGQEYVPTEATNSLNPIDATYSTMTRQHFQHAGIMHVMAVSGGHFLLLSMIIYRCCSYLLLPRWATSSIQIALQISLAAIVYPSASVLRALIMGIISAVAWCCKRPYQSASALSWTVIGVLLVNPSYAWDYAFALSSAATLGIVVMGVPLSKTFSQYVPHFIASALAITLSAQLWTMPVQILMQPEVSFMSVPANLIIAPFMDWATVFGLISLACASFNAGASLVFARVSSIGTSFMEKCAYWCDEASFGVFPWMKGAAGAWMMAGVEVAIFAVFMLAFRVFHNRACVQRLSIIGQLWASSAKRTISEAAQIFE</sequence>
<keyword evidence="3 6" id="KW-0812">Transmembrane</keyword>
<gene>
    <name evidence="8" type="ORF">CJ216_01325</name>
</gene>
<feature type="transmembrane region" description="Helical" evidence="6">
    <location>
        <begin position="280"/>
        <end position="306"/>
    </location>
</feature>
<dbReference type="AlphaFoldDB" id="A0A2N6RXC8"/>
<keyword evidence="4 6" id="KW-1133">Transmembrane helix</keyword>
<reference evidence="8 9" key="1">
    <citation type="submission" date="2017-09" db="EMBL/GenBank/DDBJ databases">
        <title>Bacterial strain isolated from the female urinary microbiota.</title>
        <authorList>
            <person name="Thomas-White K."/>
            <person name="Kumar N."/>
            <person name="Forster S."/>
            <person name="Putonti C."/>
            <person name="Lawley T."/>
            <person name="Wolfe A.J."/>
        </authorList>
    </citation>
    <scope>NUCLEOTIDE SEQUENCE [LARGE SCALE GENOMIC DNA]</scope>
    <source>
        <strain evidence="8 9">UMB1686</strain>
    </source>
</reference>
<dbReference type="PANTHER" id="PTHR30619">
    <property type="entry name" value="DNA INTERNALIZATION/COMPETENCE PROTEIN COMEC/REC2"/>
    <property type="match status" value="1"/>
</dbReference>
<keyword evidence="5 6" id="KW-0472">Membrane</keyword>
<evidence type="ECO:0000256" key="5">
    <source>
        <dbReference type="ARBA" id="ARBA00023136"/>
    </source>
</evidence>
<organism evidence="8 9">
    <name type="scientific">Gardnerella greenwoodii</name>
    <dbReference type="NCBI Taxonomy" id="2914925"/>
    <lineage>
        <taxon>Bacteria</taxon>
        <taxon>Bacillati</taxon>
        <taxon>Actinomycetota</taxon>
        <taxon>Actinomycetes</taxon>
        <taxon>Bifidobacteriales</taxon>
        <taxon>Bifidobacteriaceae</taxon>
        <taxon>Gardnerella</taxon>
    </lineage>
</organism>
<evidence type="ECO:0000256" key="3">
    <source>
        <dbReference type="ARBA" id="ARBA00022692"/>
    </source>
</evidence>
<feature type="transmembrane region" description="Helical" evidence="6">
    <location>
        <begin position="72"/>
        <end position="91"/>
    </location>
</feature>
<keyword evidence="9" id="KW-1185">Reference proteome</keyword>
<dbReference type="RefSeq" id="WP_102694655.1">
    <property type="nucleotide sequence ID" value="NZ_JAKNCL010000002.1"/>
</dbReference>
<feature type="transmembrane region" description="Helical" evidence="6">
    <location>
        <begin position="403"/>
        <end position="421"/>
    </location>
</feature>
<dbReference type="PANTHER" id="PTHR30619:SF7">
    <property type="entry name" value="BETA-LACTAMASE DOMAIN PROTEIN"/>
    <property type="match status" value="1"/>
</dbReference>
<protein>
    <submittedName>
        <fullName evidence="8">Competence protein ComEC</fullName>
    </submittedName>
</protein>
<dbReference type="InterPro" id="IPR052159">
    <property type="entry name" value="Competence_DNA_uptake"/>
</dbReference>